<gene>
    <name evidence="7" type="primary">rapZ</name>
    <name evidence="7" type="ORF">IAD15_00715</name>
</gene>
<dbReference type="GO" id="GO:0005524">
    <property type="term" value="F:ATP binding"/>
    <property type="evidence" value="ECO:0007669"/>
    <property type="project" value="UniProtKB-UniRule"/>
</dbReference>
<accession>A0A9D1HM16</accession>
<proteinExistence type="inferred from homology"/>
<feature type="binding site" evidence="4">
    <location>
        <begin position="12"/>
        <end position="19"/>
    </location>
    <ligand>
        <name>ATP</name>
        <dbReference type="ChEBI" id="CHEBI:30616"/>
    </ligand>
</feature>
<dbReference type="Pfam" id="PF03668">
    <property type="entry name" value="RapZ-like_N"/>
    <property type="match status" value="1"/>
</dbReference>
<evidence type="ECO:0000256" key="3">
    <source>
        <dbReference type="ARBA" id="ARBA00023134"/>
    </source>
</evidence>
<dbReference type="SUPFAM" id="SSF52540">
    <property type="entry name" value="P-loop containing nucleoside triphosphate hydrolases"/>
    <property type="match status" value="1"/>
</dbReference>
<dbReference type="InterPro" id="IPR027417">
    <property type="entry name" value="P-loop_NTPase"/>
</dbReference>
<dbReference type="InterPro" id="IPR005337">
    <property type="entry name" value="RapZ-like"/>
</dbReference>
<dbReference type="HAMAP" id="MF_00636">
    <property type="entry name" value="RapZ_like"/>
    <property type="match status" value="1"/>
</dbReference>
<dbReference type="AlphaFoldDB" id="A0A9D1HM16"/>
<evidence type="ECO:0000313" key="7">
    <source>
        <dbReference type="EMBL" id="HIU12586.1"/>
    </source>
</evidence>
<comment type="caution">
    <text evidence="7">The sequence shown here is derived from an EMBL/GenBank/DDBJ whole genome shotgun (WGS) entry which is preliminary data.</text>
</comment>
<sequence length="283" mass="32543">MDEKIQVVIVTGMSGAGKTSAMAVFENMEFQCIDNYPVMLLEQFGELLKTSNRYSKVAMAVSLNDAINAIRIFSNLDWINLAIVFLDAEDSVLLTRYKFTRRVHPLLIWNRASTLTEAIEFERKIAEPVKKMANIVIDTSHLNTPKLQETLERYFAIGQKAPFRISFVSFGYKHGIPRDADLLFDVRFLPNPYYVEALRSLTGNDKAVYDYVINKPETQEFISRLTDLLDYLFENFEKEGKMHLVVGIGCTGGQHRSVTLANYFADYYSSRYQVHRLHRDADH</sequence>
<dbReference type="Proteomes" id="UP000824175">
    <property type="component" value="Unassembled WGS sequence"/>
</dbReference>
<dbReference type="GO" id="GO:0005525">
    <property type="term" value="F:GTP binding"/>
    <property type="evidence" value="ECO:0007669"/>
    <property type="project" value="UniProtKB-UniRule"/>
</dbReference>
<feature type="domain" description="RapZ-like N-terminal" evidence="5">
    <location>
        <begin position="5"/>
        <end position="156"/>
    </location>
</feature>
<evidence type="ECO:0000259" key="6">
    <source>
        <dbReference type="Pfam" id="PF22740"/>
    </source>
</evidence>
<protein>
    <submittedName>
        <fullName evidence="7">RNase adapter RapZ</fullName>
    </submittedName>
</protein>
<evidence type="ECO:0000259" key="5">
    <source>
        <dbReference type="Pfam" id="PF03668"/>
    </source>
</evidence>
<comment type="caution">
    <text evidence="4">Lacks conserved residue(s) required for the propagation of feature annotation.</text>
</comment>
<dbReference type="InterPro" id="IPR053930">
    <property type="entry name" value="RapZ-like_N"/>
</dbReference>
<evidence type="ECO:0000256" key="2">
    <source>
        <dbReference type="ARBA" id="ARBA00022840"/>
    </source>
</evidence>
<dbReference type="EMBL" id="DVMJ01000005">
    <property type="protein sequence ID" value="HIU12586.1"/>
    <property type="molecule type" value="Genomic_DNA"/>
</dbReference>
<keyword evidence="2 4" id="KW-0067">ATP-binding</keyword>
<name>A0A9D1HM16_9FIRM</name>
<keyword evidence="3 4" id="KW-0342">GTP-binding</keyword>
<dbReference type="Pfam" id="PF22740">
    <property type="entry name" value="PapZ_C"/>
    <property type="match status" value="1"/>
</dbReference>
<evidence type="ECO:0000256" key="4">
    <source>
        <dbReference type="HAMAP-Rule" id="MF_00636"/>
    </source>
</evidence>
<dbReference type="PANTHER" id="PTHR30448:SF0">
    <property type="entry name" value="RNASE ADAPTER PROTEIN RAPZ"/>
    <property type="match status" value="1"/>
</dbReference>
<feature type="domain" description="RapZ C-terminal" evidence="6">
    <location>
        <begin position="164"/>
        <end position="281"/>
    </location>
</feature>
<organism evidence="7 8">
    <name type="scientific">Candidatus Fimiplasma intestinipullorum</name>
    <dbReference type="NCBI Taxonomy" id="2840825"/>
    <lineage>
        <taxon>Bacteria</taxon>
        <taxon>Bacillati</taxon>
        <taxon>Bacillota</taxon>
        <taxon>Clostridia</taxon>
        <taxon>Eubacteriales</taxon>
        <taxon>Candidatus Fimiplasma</taxon>
    </lineage>
</organism>
<evidence type="ECO:0000313" key="8">
    <source>
        <dbReference type="Proteomes" id="UP000824175"/>
    </source>
</evidence>
<keyword evidence="1 4" id="KW-0547">Nucleotide-binding</keyword>
<dbReference type="NCBIfam" id="NF003828">
    <property type="entry name" value="PRK05416.1"/>
    <property type="match status" value="1"/>
</dbReference>
<reference evidence="7" key="1">
    <citation type="submission" date="2020-10" db="EMBL/GenBank/DDBJ databases">
        <authorList>
            <person name="Gilroy R."/>
        </authorList>
    </citation>
    <scope>NUCLEOTIDE SEQUENCE</scope>
    <source>
        <strain evidence="7">CHK195-11698</strain>
    </source>
</reference>
<dbReference type="PANTHER" id="PTHR30448">
    <property type="entry name" value="RNASE ADAPTER PROTEIN RAPZ"/>
    <property type="match status" value="1"/>
</dbReference>
<dbReference type="PIRSF" id="PIRSF005052">
    <property type="entry name" value="P-loopkin"/>
    <property type="match status" value="1"/>
</dbReference>
<dbReference type="InterPro" id="IPR053931">
    <property type="entry name" value="RapZ_C"/>
</dbReference>
<evidence type="ECO:0000256" key="1">
    <source>
        <dbReference type="ARBA" id="ARBA00022741"/>
    </source>
</evidence>
<reference evidence="7" key="2">
    <citation type="journal article" date="2021" name="PeerJ">
        <title>Extensive microbial diversity within the chicken gut microbiome revealed by metagenomics and culture.</title>
        <authorList>
            <person name="Gilroy R."/>
            <person name="Ravi A."/>
            <person name="Getino M."/>
            <person name="Pursley I."/>
            <person name="Horton D.L."/>
            <person name="Alikhan N.F."/>
            <person name="Baker D."/>
            <person name="Gharbi K."/>
            <person name="Hall N."/>
            <person name="Watson M."/>
            <person name="Adriaenssens E.M."/>
            <person name="Foster-Nyarko E."/>
            <person name="Jarju S."/>
            <person name="Secka A."/>
            <person name="Antonio M."/>
            <person name="Oren A."/>
            <person name="Chaudhuri R.R."/>
            <person name="La Ragione R."/>
            <person name="Hildebrand F."/>
            <person name="Pallen M.J."/>
        </authorList>
    </citation>
    <scope>NUCLEOTIDE SEQUENCE</scope>
    <source>
        <strain evidence="7">CHK195-11698</strain>
    </source>
</reference>